<sequence>MSERILLSTPHMSGKELNYINDAFDKNWIAPLGENVDKFEHMIKDYTGIHSSVALSSGTAAIHLALIEAGVKDNDIVFCSTLTFSASANPIIYQNAVPVFIDSEKDTWNMCPDALEKAFIKYKVMNKEVKAVVAVNLYGQSAQYDKIQEICKRYGSILIEDAAESLGSEYHGKKSGTFGDFGVFSFNGNKIITTSGGGMLISNKYEKINHALFLATQAREKAVHYQHEEIGYNYRLSNISAGIGIGQMEVLDERVNRRREIYEIYFKALSDIEGVHFQPEISNSKSNRWLTALTVDFDKLSVKPNELIDYLNVNNIESRPVWKPMHLQPVFKEYDYITLEKDVAKQLFETGICLPSSSNLDDDEIHYVCTKIKEFLG</sequence>
<dbReference type="EC" id="2.6.1.-" evidence="9"/>
<evidence type="ECO:0000256" key="1">
    <source>
        <dbReference type="ARBA" id="ARBA00001933"/>
    </source>
</evidence>
<accession>A0A6V7RNX2</accession>
<keyword evidence="2 9" id="KW-0032">Aminotransferase</keyword>
<dbReference type="InterPro" id="IPR015422">
    <property type="entry name" value="PyrdxlP-dep_Trfase_small"/>
</dbReference>
<dbReference type="CDD" id="cd00616">
    <property type="entry name" value="AHBA_syn"/>
    <property type="match status" value="1"/>
</dbReference>
<evidence type="ECO:0000256" key="7">
    <source>
        <dbReference type="PIRSR" id="PIRSR000390-2"/>
    </source>
</evidence>
<dbReference type="InterPro" id="IPR015424">
    <property type="entry name" value="PyrdxlP-dep_Trfase"/>
</dbReference>
<evidence type="ECO:0000256" key="4">
    <source>
        <dbReference type="ARBA" id="ARBA00022898"/>
    </source>
</evidence>
<keyword evidence="3 9" id="KW-0808">Transferase</keyword>
<name>A0A6V7RNX2_9BACL</name>
<dbReference type="Pfam" id="PF01041">
    <property type="entry name" value="DegT_DnrJ_EryC1"/>
    <property type="match status" value="1"/>
</dbReference>
<keyword evidence="4 7" id="KW-0663">Pyridoxal phosphate</keyword>
<organism evidence="9 10">
    <name type="scientific">Phocicoccus pinnipedialis</name>
    <dbReference type="NCBI Taxonomy" id="110845"/>
    <lineage>
        <taxon>Bacteria</taxon>
        <taxon>Bacillati</taxon>
        <taxon>Bacillota</taxon>
        <taxon>Bacilli</taxon>
        <taxon>Bacillales</taxon>
        <taxon>Salinicoccaceae</taxon>
        <taxon>Phocicoccus</taxon>
    </lineage>
</organism>
<dbReference type="RefSeq" id="WP_186078321.1">
    <property type="nucleotide sequence ID" value="NZ_CAJEWB010000012.1"/>
</dbReference>
<feature type="modified residue" description="N6-(pyridoxal phosphate)lysine" evidence="7">
    <location>
        <position position="190"/>
    </location>
</feature>
<dbReference type="Proteomes" id="UP000588186">
    <property type="component" value="Unassembled WGS sequence"/>
</dbReference>
<gene>
    <name evidence="9" type="primary">epsN</name>
    <name evidence="9" type="ORF">JEOPIN946_01544</name>
</gene>
<evidence type="ECO:0000256" key="3">
    <source>
        <dbReference type="ARBA" id="ARBA00022679"/>
    </source>
</evidence>
<evidence type="ECO:0000313" key="9">
    <source>
        <dbReference type="EMBL" id="CAD2079271.1"/>
    </source>
</evidence>
<keyword evidence="10" id="KW-1185">Reference proteome</keyword>
<comment type="caution">
    <text evidence="9">The sequence shown here is derived from an EMBL/GenBank/DDBJ whole genome shotgun (WGS) entry which is preliminary data.</text>
</comment>
<dbReference type="FunFam" id="3.40.640.10:FF:000090">
    <property type="entry name" value="Pyridoxal phosphate-dependent aminotransferase"/>
    <property type="match status" value="1"/>
</dbReference>
<dbReference type="SUPFAM" id="SSF53383">
    <property type="entry name" value="PLP-dependent transferases"/>
    <property type="match status" value="1"/>
</dbReference>
<proteinExistence type="inferred from homology"/>
<evidence type="ECO:0000256" key="8">
    <source>
        <dbReference type="RuleBase" id="RU004508"/>
    </source>
</evidence>
<dbReference type="EMBL" id="CAJEWB010000012">
    <property type="protein sequence ID" value="CAD2079271.1"/>
    <property type="molecule type" value="Genomic_DNA"/>
</dbReference>
<comment type="cofactor">
    <cofactor evidence="1">
        <name>pyridoxal 5'-phosphate</name>
        <dbReference type="ChEBI" id="CHEBI:597326"/>
    </cofactor>
</comment>
<dbReference type="PANTHER" id="PTHR30244">
    <property type="entry name" value="TRANSAMINASE"/>
    <property type="match status" value="1"/>
</dbReference>
<dbReference type="Gene3D" id="3.40.640.10">
    <property type="entry name" value="Type I PLP-dependent aspartate aminotransferase-like (Major domain)"/>
    <property type="match status" value="1"/>
</dbReference>
<dbReference type="InterPro" id="IPR015421">
    <property type="entry name" value="PyrdxlP-dep_Trfase_major"/>
</dbReference>
<evidence type="ECO:0000256" key="5">
    <source>
        <dbReference type="ARBA" id="ARBA00037999"/>
    </source>
</evidence>
<dbReference type="Gene3D" id="3.90.1150.10">
    <property type="entry name" value="Aspartate Aminotransferase, domain 1"/>
    <property type="match status" value="1"/>
</dbReference>
<dbReference type="PIRSF" id="PIRSF000390">
    <property type="entry name" value="PLP_StrS"/>
    <property type="match status" value="1"/>
</dbReference>
<feature type="active site" description="Proton acceptor" evidence="6">
    <location>
        <position position="190"/>
    </location>
</feature>
<dbReference type="GO" id="GO:0030170">
    <property type="term" value="F:pyridoxal phosphate binding"/>
    <property type="evidence" value="ECO:0007669"/>
    <property type="project" value="TreeGrafter"/>
</dbReference>
<dbReference type="PANTHER" id="PTHR30244:SF34">
    <property type="entry name" value="DTDP-4-AMINO-4,6-DIDEOXYGALACTOSE TRANSAMINASE"/>
    <property type="match status" value="1"/>
</dbReference>
<dbReference type="AlphaFoldDB" id="A0A6V7RNX2"/>
<dbReference type="GO" id="GO:0008483">
    <property type="term" value="F:transaminase activity"/>
    <property type="evidence" value="ECO:0007669"/>
    <property type="project" value="UniProtKB-KW"/>
</dbReference>
<dbReference type="GO" id="GO:0000271">
    <property type="term" value="P:polysaccharide biosynthetic process"/>
    <property type="evidence" value="ECO:0007669"/>
    <property type="project" value="TreeGrafter"/>
</dbReference>
<evidence type="ECO:0000256" key="6">
    <source>
        <dbReference type="PIRSR" id="PIRSR000390-1"/>
    </source>
</evidence>
<evidence type="ECO:0000313" key="10">
    <source>
        <dbReference type="Proteomes" id="UP000588186"/>
    </source>
</evidence>
<evidence type="ECO:0000256" key="2">
    <source>
        <dbReference type="ARBA" id="ARBA00022576"/>
    </source>
</evidence>
<comment type="similarity">
    <text evidence="5 8">Belongs to the DegT/DnrJ/EryC1 family.</text>
</comment>
<protein>
    <submittedName>
        <fullName evidence="9">Pyridoxal phosphate-dependent aminotransferase EpsN</fullName>
        <ecNumber evidence="9">2.6.1.-</ecNumber>
    </submittedName>
</protein>
<dbReference type="InterPro" id="IPR000653">
    <property type="entry name" value="DegT/StrS_aminotransferase"/>
</dbReference>
<reference evidence="9 10" key="1">
    <citation type="submission" date="2020-07" db="EMBL/GenBank/DDBJ databases">
        <authorList>
            <person name="Criscuolo A."/>
        </authorList>
    </citation>
    <scope>NUCLEOTIDE SEQUENCE [LARGE SCALE GENOMIC DNA]</scope>
    <source>
        <strain evidence="9">CIP107946</strain>
    </source>
</reference>